<evidence type="ECO:0000313" key="3">
    <source>
        <dbReference type="Proteomes" id="UP000294063"/>
    </source>
</evidence>
<accession>A0A4Q5KY94</accession>
<dbReference type="InterPro" id="IPR001387">
    <property type="entry name" value="Cro/C1-type_HTH"/>
</dbReference>
<organism evidence="2 3">
    <name type="scientific">Aliivibrio finisterrensis</name>
    <dbReference type="NCBI Taxonomy" id="511998"/>
    <lineage>
        <taxon>Bacteria</taxon>
        <taxon>Pseudomonadati</taxon>
        <taxon>Pseudomonadota</taxon>
        <taxon>Gammaproteobacteria</taxon>
        <taxon>Vibrionales</taxon>
        <taxon>Vibrionaceae</taxon>
        <taxon>Aliivibrio</taxon>
    </lineage>
</organism>
<dbReference type="InterPro" id="IPR010982">
    <property type="entry name" value="Lambda_DNA-bd_dom_sf"/>
</dbReference>
<dbReference type="PROSITE" id="PS50943">
    <property type="entry name" value="HTH_CROC1"/>
    <property type="match status" value="1"/>
</dbReference>
<evidence type="ECO:0000313" key="2">
    <source>
        <dbReference type="EMBL" id="RYU53335.1"/>
    </source>
</evidence>
<comment type="caution">
    <text evidence="2">The sequence shown here is derived from an EMBL/GenBank/DDBJ whole genome shotgun (WGS) entry which is preliminary data.</text>
</comment>
<dbReference type="GO" id="GO:0003677">
    <property type="term" value="F:DNA binding"/>
    <property type="evidence" value="ECO:0007669"/>
    <property type="project" value="InterPro"/>
</dbReference>
<dbReference type="Proteomes" id="UP000294063">
    <property type="component" value="Unassembled WGS sequence"/>
</dbReference>
<sequence>MIRTLDILEMLKARYGVVSNRQLAKNMGVSHGLIHSYFKGESLSIDRALDYADELGLDSYEVLIGNLCEKRLITQRAKEILAATIGEDIKLKPDRITALLATNNNQTTTQTSTHLNS</sequence>
<dbReference type="RefSeq" id="WP_130071944.1">
    <property type="nucleotide sequence ID" value="NZ_SEZK01000004.1"/>
</dbReference>
<reference evidence="2 3" key="1">
    <citation type="submission" date="2019-02" db="EMBL/GenBank/DDBJ databases">
        <title>Genome sequences of Aliivibrio finisterrensis strains from farmed Atlantic salmon.</title>
        <authorList>
            <person name="Bowman J.P."/>
        </authorList>
    </citation>
    <scope>NUCLEOTIDE SEQUENCE [LARGE SCALE GENOMIC DNA]</scope>
    <source>
        <strain evidence="2 3">A46</strain>
    </source>
</reference>
<dbReference type="EMBL" id="SEZK01000004">
    <property type="protein sequence ID" value="RYU53335.1"/>
    <property type="molecule type" value="Genomic_DNA"/>
</dbReference>
<dbReference type="Gene3D" id="1.10.260.40">
    <property type="entry name" value="lambda repressor-like DNA-binding domains"/>
    <property type="match status" value="1"/>
</dbReference>
<gene>
    <name evidence="2" type="ORF">ERW57_04190</name>
</gene>
<protein>
    <recommendedName>
        <fullName evidence="1">HTH cro/C1-type domain-containing protein</fullName>
    </recommendedName>
</protein>
<evidence type="ECO:0000259" key="1">
    <source>
        <dbReference type="PROSITE" id="PS50943"/>
    </source>
</evidence>
<name>A0A4Q5KY94_9GAMM</name>
<proteinExistence type="predicted"/>
<feature type="domain" description="HTH cro/C1-type" evidence="1">
    <location>
        <begin position="21"/>
        <end position="63"/>
    </location>
</feature>
<dbReference type="AlphaFoldDB" id="A0A4Q5KY94"/>